<dbReference type="AlphaFoldDB" id="A0A7M7LPC1"/>
<keyword evidence="13" id="KW-1185">Reference proteome</keyword>
<dbReference type="KEGG" id="spu:100891678"/>
<evidence type="ECO:0000256" key="10">
    <source>
        <dbReference type="SAM" id="Coils"/>
    </source>
</evidence>
<organism evidence="12 13">
    <name type="scientific">Strongylocentrotus purpuratus</name>
    <name type="common">Purple sea urchin</name>
    <dbReference type="NCBI Taxonomy" id="7668"/>
    <lineage>
        <taxon>Eukaryota</taxon>
        <taxon>Metazoa</taxon>
        <taxon>Echinodermata</taxon>
        <taxon>Eleutherozoa</taxon>
        <taxon>Echinozoa</taxon>
        <taxon>Echinoidea</taxon>
        <taxon>Euechinoidea</taxon>
        <taxon>Echinacea</taxon>
        <taxon>Camarodonta</taxon>
        <taxon>Echinidea</taxon>
        <taxon>Strongylocentrotidae</taxon>
        <taxon>Strongylocentrotus</taxon>
    </lineage>
</organism>
<accession>A0A7M7LPC1</accession>
<evidence type="ECO:0000256" key="8">
    <source>
        <dbReference type="ARBA" id="ARBA00023136"/>
    </source>
</evidence>
<keyword evidence="8 11" id="KW-0472">Membrane</keyword>
<dbReference type="InParanoid" id="A0A7M7LPC1"/>
<evidence type="ECO:0000256" key="5">
    <source>
        <dbReference type="ARBA" id="ARBA00022968"/>
    </source>
</evidence>
<dbReference type="RefSeq" id="XP_003726367.2">
    <property type="nucleotide sequence ID" value="XM_003726319.3"/>
</dbReference>
<dbReference type="Gene3D" id="3.40.50.300">
    <property type="entry name" value="P-loop containing nucleotide triphosphate hydrolases"/>
    <property type="match status" value="1"/>
</dbReference>
<dbReference type="OrthoDB" id="514299at2759"/>
<dbReference type="GO" id="GO:0000139">
    <property type="term" value="C:Golgi membrane"/>
    <property type="evidence" value="ECO:0007669"/>
    <property type="project" value="UniProtKB-SubCell"/>
</dbReference>
<keyword evidence="4 11" id="KW-0812">Transmembrane</keyword>
<dbReference type="Pfam" id="PF06990">
    <property type="entry name" value="Gal-3-0_sulfotr"/>
    <property type="match status" value="1"/>
</dbReference>
<dbReference type="EnsemblMetazoa" id="XM_003726319">
    <property type="protein sequence ID" value="XP_003726367"/>
    <property type="gene ID" value="LOC100891678"/>
</dbReference>
<evidence type="ECO:0000256" key="7">
    <source>
        <dbReference type="ARBA" id="ARBA00023034"/>
    </source>
</evidence>
<dbReference type="GO" id="GO:0001733">
    <property type="term" value="F:galactosylceramide sulfotransferase activity"/>
    <property type="evidence" value="ECO:0007669"/>
    <property type="project" value="InterPro"/>
</dbReference>
<comment type="similarity">
    <text evidence="2">Belongs to the galactose-3-O-sulfotransferase family.</text>
</comment>
<keyword evidence="9" id="KW-0325">Glycoprotein</keyword>
<evidence type="ECO:0000256" key="9">
    <source>
        <dbReference type="ARBA" id="ARBA00023180"/>
    </source>
</evidence>
<keyword evidence="7" id="KW-0333">Golgi apparatus</keyword>
<proteinExistence type="inferred from homology"/>
<dbReference type="GO" id="GO:0008146">
    <property type="term" value="F:sulfotransferase activity"/>
    <property type="evidence" value="ECO:0000318"/>
    <property type="project" value="GO_Central"/>
</dbReference>
<evidence type="ECO:0000256" key="4">
    <source>
        <dbReference type="ARBA" id="ARBA00022692"/>
    </source>
</evidence>
<dbReference type="SUPFAM" id="SSF52540">
    <property type="entry name" value="P-loop containing nucleoside triphosphate hydrolases"/>
    <property type="match status" value="1"/>
</dbReference>
<keyword evidence="10" id="KW-0175">Coiled coil</keyword>
<protein>
    <submittedName>
        <fullName evidence="12">Uncharacterized protein</fullName>
    </submittedName>
</protein>
<keyword evidence="6 11" id="KW-1133">Transmembrane helix</keyword>
<dbReference type="InterPro" id="IPR009729">
    <property type="entry name" value="Gal-3-0_sulfotransfrase"/>
</dbReference>
<dbReference type="Proteomes" id="UP000007110">
    <property type="component" value="Unassembled WGS sequence"/>
</dbReference>
<feature type="transmembrane region" description="Helical" evidence="11">
    <location>
        <begin position="12"/>
        <end position="34"/>
    </location>
</feature>
<sequence>MSYTMMRIGKKALFKFGVFSVTLFLMGLAAVSILSPKRALVTKPKTFVELRIDPVVPQDKASRRHGERYAPRRQAQGLGPNKYLAQNISWVHKSLLGKSKHNITMEFIPKASNGNKGNASKLLRENASNRVRESAEMKVRQKQEEIRRVRNQLQNKIGRRKEEIKKLSSMTSRHVDGTCNPHGNVAYIKTHKTASTTLQTIINRFGLLNRLSFVLNKVSPTNGHLVYIPVTKHSPRYFFLPPLGVGSNDISHFNYNMIAVHLRYNRSAMDSFMLPGTKYISIIREPSAHFESAFNHFRFTDSFSPATRCRVKGHEIEEFMRRPGYYRRRLKTLQWDTTRGLRWYYARNNQIFDLGLDSKYHKDETMVNQTVDALVKELDLVLISEYFDESLVVLKKMLCWTFDDIIYISKNQRPNRVDIDSTTRQKIREWSQADTILYERFNATLWQKIKDYGPNFELDLASFRKRKDSVFQECAGESTYVHMGFLSIRRSARALTPLSSAPWSPRAKLGSSIAYGCDRRVSGTRNLKRLTGQGRGTGPMLSKPWP</sequence>
<evidence type="ECO:0000256" key="2">
    <source>
        <dbReference type="ARBA" id="ARBA00008124"/>
    </source>
</evidence>
<dbReference type="PANTHER" id="PTHR14647:SF85">
    <property type="entry name" value="GALACTOSYLCERAMIDE SULFOTRANSFERASE-LIKE"/>
    <property type="match status" value="1"/>
</dbReference>
<feature type="coiled-coil region" evidence="10">
    <location>
        <begin position="132"/>
        <end position="170"/>
    </location>
</feature>
<keyword evidence="3" id="KW-0808">Transferase</keyword>
<dbReference type="GeneID" id="100891678"/>
<evidence type="ECO:0000256" key="11">
    <source>
        <dbReference type="SAM" id="Phobius"/>
    </source>
</evidence>
<reference evidence="13" key="1">
    <citation type="submission" date="2015-02" db="EMBL/GenBank/DDBJ databases">
        <title>Genome sequencing for Strongylocentrotus purpuratus.</title>
        <authorList>
            <person name="Murali S."/>
            <person name="Liu Y."/>
            <person name="Vee V."/>
            <person name="English A."/>
            <person name="Wang M."/>
            <person name="Skinner E."/>
            <person name="Han Y."/>
            <person name="Muzny D.M."/>
            <person name="Worley K.C."/>
            <person name="Gibbs R.A."/>
        </authorList>
    </citation>
    <scope>NUCLEOTIDE SEQUENCE</scope>
</reference>
<dbReference type="PANTHER" id="PTHR14647">
    <property type="entry name" value="GALACTOSE-3-O-SULFOTRANSFERASE"/>
    <property type="match status" value="1"/>
</dbReference>
<dbReference type="InterPro" id="IPR027417">
    <property type="entry name" value="P-loop_NTPase"/>
</dbReference>
<keyword evidence="5" id="KW-0735">Signal-anchor</keyword>
<comment type="subcellular location">
    <subcellularLocation>
        <location evidence="1">Golgi apparatus membrane</location>
        <topology evidence="1">Single-pass type II membrane protein</topology>
    </subcellularLocation>
</comment>
<evidence type="ECO:0000256" key="6">
    <source>
        <dbReference type="ARBA" id="ARBA00022989"/>
    </source>
</evidence>
<reference evidence="12" key="2">
    <citation type="submission" date="2021-01" db="UniProtKB">
        <authorList>
            <consortium name="EnsemblMetazoa"/>
        </authorList>
    </citation>
    <scope>IDENTIFICATION</scope>
</reference>
<evidence type="ECO:0000256" key="1">
    <source>
        <dbReference type="ARBA" id="ARBA00004323"/>
    </source>
</evidence>
<evidence type="ECO:0000256" key="3">
    <source>
        <dbReference type="ARBA" id="ARBA00022679"/>
    </source>
</evidence>
<dbReference type="GO" id="GO:0009247">
    <property type="term" value="P:glycolipid biosynthetic process"/>
    <property type="evidence" value="ECO:0007669"/>
    <property type="project" value="InterPro"/>
</dbReference>
<name>A0A7M7LPC1_STRPU</name>
<evidence type="ECO:0000313" key="12">
    <source>
        <dbReference type="EnsemblMetazoa" id="XP_003726367"/>
    </source>
</evidence>
<evidence type="ECO:0000313" key="13">
    <source>
        <dbReference type="Proteomes" id="UP000007110"/>
    </source>
</evidence>